<sequence>MRDTHWMSVGMFSLAVAIVGWLGAAQPSYSGQPGTLSSQGNLITYFQEIEGGSTQAILVDPQTRVMSVYYISAQGEEKGKIQLKSVRPLRYDMEMTSFNTGEPLPQEIRNAQDRSR</sequence>
<evidence type="ECO:0000313" key="2">
    <source>
        <dbReference type="EMBL" id="QDS99665.1"/>
    </source>
</evidence>
<proteinExistence type="predicted"/>
<feature type="region of interest" description="Disordered" evidence="1">
    <location>
        <begin position="97"/>
        <end position="116"/>
    </location>
</feature>
<accession>A0A517MXQ9</accession>
<protein>
    <submittedName>
        <fullName evidence="2">Uncharacterized protein</fullName>
    </submittedName>
</protein>
<dbReference type="KEGG" id="amob:HG15A2_29920"/>
<gene>
    <name evidence="2" type="ORF">HG15A2_29920</name>
</gene>
<dbReference type="OrthoDB" id="275608at2"/>
<reference evidence="2 3" key="1">
    <citation type="submission" date="2019-02" db="EMBL/GenBank/DDBJ databases">
        <title>Deep-cultivation of Planctomycetes and their phenomic and genomic characterization uncovers novel biology.</title>
        <authorList>
            <person name="Wiegand S."/>
            <person name="Jogler M."/>
            <person name="Boedeker C."/>
            <person name="Pinto D."/>
            <person name="Vollmers J."/>
            <person name="Rivas-Marin E."/>
            <person name="Kohn T."/>
            <person name="Peeters S.H."/>
            <person name="Heuer A."/>
            <person name="Rast P."/>
            <person name="Oberbeckmann S."/>
            <person name="Bunk B."/>
            <person name="Jeske O."/>
            <person name="Meyerdierks A."/>
            <person name="Storesund J.E."/>
            <person name="Kallscheuer N."/>
            <person name="Luecker S."/>
            <person name="Lage O.M."/>
            <person name="Pohl T."/>
            <person name="Merkel B.J."/>
            <person name="Hornburger P."/>
            <person name="Mueller R.-W."/>
            <person name="Bruemmer F."/>
            <person name="Labrenz M."/>
            <person name="Spormann A.M."/>
            <person name="Op den Camp H."/>
            <person name="Overmann J."/>
            <person name="Amann R."/>
            <person name="Jetten M.S.M."/>
            <person name="Mascher T."/>
            <person name="Medema M.H."/>
            <person name="Devos D.P."/>
            <person name="Kaster A.-K."/>
            <person name="Ovreas L."/>
            <person name="Rohde M."/>
            <person name="Galperin M.Y."/>
            <person name="Jogler C."/>
        </authorList>
    </citation>
    <scope>NUCLEOTIDE SEQUENCE [LARGE SCALE GENOMIC DNA]</scope>
    <source>
        <strain evidence="2 3">HG15A2</strain>
    </source>
</reference>
<dbReference type="EMBL" id="CP036263">
    <property type="protein sequence ID" value="QDS99665.1"/>
    <property type="molecule type" value="Genomic_DNA"/>
</dbReference>
<dbReference type="AlphaFoldDB" id="A0A517MXQ9"/>
<evidence type="ECO:0000256" key="1">
    <source>
        <dbReference type="SAM" id="MobiDB-lite"/>
    </source>
</evidence>
<name>A0A517MXQ9_9BACT</name>
<dbReference type="Proteomes" id="UP000319852">
    <property type="component" value="Chromosome"/>
</dbReference>
<evidence type="ECO:0000313" key="3">
    <source>
        <dbReference type="Proteomes" id="UP000319852"/>
    </source>
</evidence>
<organism evidence="2 3">
    <name type="scientific">Adhaeretor mobilis</name>
    <dbReference type="NCBI Taxonomy" id="1930276"/>
    <lineage>
        <taxon>Bacteria</taxon>
        <taxon>Pseudomonadati</taxon>
        <taxon>Planctomycetota</taxon>
        <taxon>Planctomycetia</taxon>
        <taxon>Pirellulales</taxon>
        <taxon>Lacipirellulaceae</taxon>
        <taxon>Adhaeretor</taxon>
    </lineage>
</organism>
<keyword evidence="3" id="KW-1185">Reference proteome</keyword>
<dbReference type="RefSeq" id="WP_145060846.1">
    <property type="nucleotide sequence ID" value="NZ_CP036263.1"/>
</dbReference>